<feature type="compositionally biased region" description="Basic and acidic residues" evidence="1">
    <location>
        <begin position="264"/>
        <end position="275"/>
    </location>
</feature>
<evidence type="ECO:0000313" key="4">
    <source>
        <dbReference type="Proteomes" id="UP001342826"/>
    </source>
</evidence>
<keyword evidence="4" id="KW-1185">Reference proteome</keyword>
<keyword evidence="2" id="KW-0812">Transmembrane</keyword>
<name>A0ABU6NT52_9BACI</name>
<keyword evidence="2" id="KW-1133">Transmembrane helix</keyword>
<organism evidence="3 4">
    <name type="scientific">Metabacillus fastidiosus</name>
    <dbReference type="NCBI Taxonomy" id="1458"/>
    <lineage>
        <taxon>Bacteria</taxon>
        <taxon>Bacillati</taxon>
        <taxon>Bacillota</taxon>
        <taxon>Bacilli</taxon>
        <taxon>Bacillales</taxon>
        <taxon>Bacillaceae</taxon>
        <taxon>Metabacillus</taxon>
    </lineage>
</organism>
<proteinExistence type="predicted"/>
<reference evidence="3 4" key="1">
    <citation type="submission" date="2023-03" db="EMBL/GenBank/DDBJ databases">
        <title>Bacillus Genome Sequencing.</title>
        <authorList>
            <person name="Dunlap C."/>
        </authorList>
    </citation>
    <scope>NUCLEOTIDE SEQUENCE [LARGE SCALE GENOMIC DNA]</scope>
    <source>
        <strain evidence="3 4">NRS-1717</strain>
    </source>
</reference>
<dbReference type="EMBL" id="JARTFS010000002">
    <property type="protein sequence ID" value="MED4400325.1"/>
    <property type="molecule type" value="Genomic_DNA"/>
</dbReference>
<evidence type="ECO:0000256" key="2">
    <source>
        <dbReference type="SAM" id="Phobius"/>
    </source>
</evidence>
<feature type="region of interest" description="Disordered" evidence="1">
    <location>
        <begin position="264"/>
        <end position="317"/>
    </location>
</feature>
<dbReference type="RefSeq" id="WP_066224408.1">
    <property type="nucleotide sequence ID" value="NZ_JARTFS010000002.1"/>
</dbReference>
<gene>
    <name evidence="3" type="ORF">P9271_02990</name>
</gene>
<evidence type="ECO:0008006" key="5">
    <source>
        <dbReference type="Google" id="ProtNLM"/>
    </source>
</evidence>
<feature type="compositionally biased region" description="Low complexity" evidence="1">
    <location>
        <begin position="307"/>
        <end position="317"/>
    </location>
</feature>
<evidence type="ECO:0000256" key="1">
    <source>
        <dbReference type="SAM" id="MobiDB-lite"/>
    </source>
</evidence>
<feature type="transmembrane region" description="Helical" evidence="2">
    <location>
        <begin position="12"/>
        <end position="33"/>
    </location>
</feature>
<dbReference type="Proteomes" id="UP001342826">
    <property type="component" value="Unassembled WGS sequence"/>
</dbReference>
<keyword evidence="2" id="KW-0472">Membrane</keyword>
<dbReference type="GeneID" id="301139218"/>
<sequence length="317" mass="36157">MKIRQRNKNLLYAGGIGALTVAIISSVVVYSLYVNWKEDEHKKMTEYENKISSLEEWATKQNRGFRLKEEVKAGTKIDANMVEQVLLADKTASEDILSLGEIEGRFAKVDMKPSTLMTDSVLFKEEATPKDLRDGEYSFITLAQKLKKDDFIDVRIQFPNGNDYILLSKKKVKNIEGETIWFDMKENEILTMSSGIVDAYLENAIIYTMPYVDPYIQDEAIVTYPVKENVKQLIIDSPNILQVAKDSLASRGREALESNLKTMEAQDKSTYKQQKEQQQQQIKEKQKEALQTQQEVFEESTEPVSDGQGNQNQEGGQ</sequence>
<comment type="caution">
    <text evidence="3">The sequence shown here is derived from an EMBL/GenBank/DDBJ whole genome shotgun (WGS) entry which is preliminary data.</text>
</comment>
<protein>
    <recommendedName>
        <fullName evidence="5">SAF domain-containing protein</fullName>
    </recommendedName>
</protein>
<accession>A0ABU6NT52</accession>
<evidence type="ECO:0000313" key="3">
    <source>
        <dbReference type="EMBL" id="MED4400325.1"/>
    </source>
</evidence>